<reference evidence="3" key="1">
    <citation type="submission" date="2017-04" db="EMBL/GenBank/DDBJ databases">
        <title>Function of individual gut microbiota members based on whole genome sequencing of pure cultures obtained from chicken caecum.</title>
        <authorList>
            <person name="Medvecky M."/>
            <person name="Cejkova D."/>
            <person name="Polansky O."/>
            <person name="Karasova D."/>
            <person name="Kubasova T."/>
            <person name="Cizek A."/>
            <person name="Rychlik I."/>
        </authorList>
    </citation>
    <scope>NUCLEOTIDE SEQUENCE [LARGE SCALE GENOMIC DNA]</scope>
    <source>
        <strain evidence="3">An90</strain>
    </source>
</reference>
<name>A0A1Y3QZE4_9BACT</name>
<evidence type="ECO:0000313" key="2">
    <source>
        <dbReference type="EMBL" id="OUN05051.1"/>
    </source>
</evidence>
<gene>
    <name evidence="2" type="ORF">B5G41_01740</name>
</gene>
<accession>A0A1Y3QZE4</accession>
<dbReference type="Pfam" id="PF05272">
    <property type="entry name" value="VapE-like_dom"/>
    <property type="match status" value="1"/>
</dbReference>
<protein>
    <submittedName>
        <fullName evidence="2">Virulence protein</fullName>
    </submittedName>
</protein>
<evidence type="ECO:0000313" key="3">
    <source>
        <dbReference type="Proteomes" id="UP000195772"/>
    </source>
</evidence>
<proteinExistence type="predicted"/>
<dbReference type="AlphaFoldDB" id="A0A1Y3QZE4"/>
<sequence>MANKSSDSVAVPGKQSRNERIEEFLREHYAFRYNTVKSRAEFRSGDGEFLPVTKYRLNSFRRELDRTIGISTSAENLRSMLESDFSERVNPVQAYFHKLPPATGTQAIDELAATVTVRNARHWSEYLTKWLVGVVANAMNDLGCQNHVCLVLTGEQGKFKTTWLDNLCPRSLASYLFTGKIDPQNKDVLTLVAEYLFINIDDQLKALNKRDENELKNLITAPSVKYRRPYDVYIEEYPHLASFMASVNGNDFLTDPTGSRRFLPFEVLSIDIDRAIWVNMDRVYAEARTLLSNGFRYWFDEAEIEELHRGNAAFHVQTIEYEMLLKGFEKPPEHAVTDCFMTTVEILDYLRSYSSLNLSEKRMGEALRKAGFERRSKRINGNPVYGWVIEKISPNPFVSYGL</sequence>
<feature type="domain" description="Virulence-associated protein E-like" evidence="1">
    <location>
        <begin position="104"/>
        <end position="312"/>
    </location>
</feature>
<organism evidence="2 3">
    <name type="scientific">Alistipes onderdonkii</name>
    <dbReference type="NCBI Taxonomy" id="328813"/>
    <lineage>
        <taxon>Bacteria</taxon>
        <taxon>Pseudomonadati</taxon>
        <taxon>Bacteroidota</taxon>
        <taxon>Bacteroidia</taxon>
        <taxon>Bacteroidales</taxon>
        <taxon>Rikenellaceae</taxon>
        <taxon>Alistipes</taxon>
    </lineage>
</organism>
<dbReference type="Proteomes" id="UP000195772">
    <property type="component" value="Unassembled WGS sequence"/>
</dbReference>
<comment type="caution">
    <text evidence="2">The sequence shown here is derived from an EMBL/GenBank/DDBJ whole genome shotgun (WGS) entry which is preliminary data.</text>
</comment>
<evidence type="ECO:0000259" key="1">
    <source>
        <dbReference type="Pfam" id="PF05272"/>
    </source>
</evidence>
<dbReference type="EMBL" id="NFHB01000001">
    <property type="protein sequence ID" value="OUN05051.1"/>
    <property type="molecule type" value="Genomic_DNA"/>
</dbReference>
<dbReference type="RefSeq" id="WP_087401067.1">
    <property type="nucleotide sequence ID" value="NZ_NFHB01000001.1"/>
</dbReference>
<dbReference type="OrthoDB" id="9801888at2"/>
<dbReference type="PANTHER" id="PTHR34985:SF1">
    <property type="entry name" value="SLR0554 PROTEIN"/>
    <property type="match status" value="1"/>
</dbReference>
<dbReference type="PANTHER" id="PTHR34985">
    <property type="entry name" value="SLR0554 PROTEIN"/>
    <property type="match status" value="1"/>
</dbReference>
<dbReference type="InterPro" id="IPR007936">
    <property type="entry name" value="VapE-like_dom"/>
</dbReference>